<organism evidence="1 2">
    <name type="scientific">Trichonephila clavipes</name>
    <name type="common">Golden silk orbweaver</name>
    <name type="synonym">Nephila clavipes</name>
    <dbReference type="NCBI Taxonomy" id="2585209"/>
    <lineage>
        <taxon>Eukaryota</taxon>
        <taxon>Metazoa</taxon>
        <taxon>Ecdysozoa</taxon>
        <taxon>Arthropoda</taxon>
        <taxon>Chelicerata</taxon>
        <taxon>Arachnida</taxon>
        <taxon>Araneae</taxon>
        <taxon>Araneomorphae</taxon>
        <taxon>Entelegynae</taxon>
        <taxon>Araneoidea</taxon>
        <taxon>Nephilidae</taxon>
        <taxon>Trichonephila</taxon>
    </lineage>
</organism>
<dbReference type="PANTHER" id="PTHR46060:SF1">
    <property type="entry name" value="MARINER MOS1 TRANSPOSASE-LIKE PROTEIN"/>
    <property type="match status" value="1"/>
</dbReference>
<evidence type="ECO:0000313" key="2">
    <source>
        <dbReference type="Proteomes" id="UP000887159"/>
    </source>
</evidence>
<proteinExistence type="predicted"/>
<dbReference type="Gene3D" id="3.30.420.10">
    <property type="entry name" value="Ribonuclease H-like superfamily/Ribonuclease H"/>
    <property type="match status" value="1"/>
</dbReference>
<name>A0A8X6VG63_TRICX</name>
<dbReference type="InterPro" id="IPR036397">
    <property type="entry name" value="RNaseH_sf"/>
</dbReference>
<evidence type="ECO:0000313" key="1">
    <source>
        <dbReference type="EMBL" id="GFY06638.1"/>
    </source>
</evidence>
<dbReference type="InterPro" id="IPR052709">
    <property type="entry name" value="Transposase-MT_Hybrid"/>
</dbReference>
<accession>A0A8X6VG63</accession>
<evidence type="ECO:0008006" key="3">
    <source>
        <dbReference type="Google" id="ProtNLM"/>
    </source>
</evidence>
<dbReference type="InterPro" id="IPR001888">
    <property type="entry name" value="Transposase_1"/>
</dbReference>
<dbReference type="Pfam" id="PF01359">
    <property type="entry name" value="Transposase_1"/>
    <property type="match status" value="1"/>
</dbReference>
<dbReference type="EMBL" id="BMAU01021261">
    <property type="protein sequence ID" value="GFY06638.1"/>
    <property type="molecule type" value="Genomic_DNA"/>
</dbReference>
<dbReference type="PANTHER" id="PTHR46060">
    <property type="entry name" value="MARINER MOS1 TRANSPOSASE-LIKE PROTEIN"/>
    <property type="match status" value="1"/>
</dbReference>
<dbReference type="AlphaFoldDB" id="A0A8X6VG63"/>
<keyword evidence="2" id="KW-1185">Reference proteome</keyword>
<reference evidence="1" key="1">
    <citation type="submission" date="2020-08" db="EMBL/GenBank/DDBJ databases">
        <title>Multicomponent nature underlies the extraordinary mechanical properties of spider dragline silk.</title>
        <authorList>
            <person name="Kono N."/>
            <person name="Nakamura H."/>
            <person name="Mori M."/>
            <person name="Yoshida Y."/>
            <person name="Ohtoshi R."/>
            <person name="Malay A.D."/>
            <person name="Moran D.A.P."/>
            <person name="Tomita M."/>
            <person name="Numata K."/>
            <person name="Arakawa K."/>
        </authorList>
    </citation>
    <scope>NUCLEOTIDE SEQUENCE</scope>
</reference>
<sequence length="111" mass="12801">MVIVTNDVRGVIVCHFVPHGKTVTAQYYRDFLVQQVRRGVWAKRPDPVDSAIILHDNAIPHKAACVRQLLRRWGWEEFEPSPYSPDIYPCNFDLIPKTMEPICLNKLPSKS</sequence>
<comment type="caution">
    <text evidence="1">The sequence shown here is derived from an EMBL/GenBank/DDBJ whole genome shotgun (WGS) entry which is preliminary data.</text>
</comment>
<dbReference type="Proteomes" id="UP000887159">
    <property type="component" value="Unassembled WGS sequence"/>
</dbReference>
<dbReference type="GO" id="GO:0003676">
    <property type="term" value="F:nucleic acid binding"/>
    <property type="evidence" value="ECO:0007669"/>
    <property type="project" value="InterPro"/>
</dbReference>
<protein>
    <recommendedName>
        <fullName evidence="3">Transposase</fullName>
    </recommendedName>
</protein>
<gene>
    <name evidence="1" type="primary">NCL1_41798</name>
    <name evidence="1" type="ORF">TNCV_3524941</name>
</gene>